<organism evidence="2 3">
    <name type="scientific">Gossypium hirsutum</name>
    <name type="common">Upland cotton</name>
    <name type="synonym">Gossypium mexicanum</name>
    <dbReference type="NCBI Taxonomy" id="3635"/>
    <lineage>
        <taxon>Eukaryota</taxon>
        <taxon>Viridiplantae</taxon>
        <taxon>Streptophyta</taxon>
        <taxon>Embryophyta</taxon>
        <taxon>Tracheophyta</taxon>
        <taxon>Spermatophyta</taxon>
        <taxon>Magnoliopsida</taxon>
        <taxon>eudicotyledons</taxon>
        <taxon>Gunneridae</taxon>
        <taxon>Pentapetalae</taxon>
        <taxon>rosids</taxon>
        <taxon>malvids</taxon>
        <taxon>Malvales</taxon>
        <taxon>Malvaceae</taxon>
        <taxon>Malvoideae</taxon>
        <taxon>Gossypium</taxon>
    </lineage>
</organism>
<dbReference type="PANTHER" id="PTHR32108:SF5">
    <property type="entry name" value="DYNACTIN SUBUNIT 1-LIKE"/>
    <property type="match status" value="1"/>
</dbReference>
<feature type="compositionally biased region" description="Polar residues" evidence="1">
    <location>
        <begin position="10"/>
        <end position="20"/>
    </location>
</feature>
<reference evidence="2" key="1">
    <citation type="journal article" date="2020" name="Nat. Genet.">
        <title>Genomic diversifications of five Gossypium allopolyploid species and their impact on cotton improvement.</title>
        <authorList>
            <person name="Chen Z.J."/>
            <person name="Sreedasyam A."/>
            <person name="Ando A."/>
            <person name="Song Q."/>
            <person name="De Santiago L.M."/>
            <person name="Hulse-Kemp A.M."/>
            <person name="Ding M."/>
            <person name="Ye W."/>
            <person name="Kirkbride R.C."/>
            <person name="Jenkins J."/>
            <person name="Plott C."/>
            <person name="Lovell J."/>
            <person name="Lin Y.M."/>
            <person name="Vaughn R."/>
            <person name="Liu B."/>
            <person name="Simpson S."/>
            <person name="Scheffler B.E."/>
            <person name="Wen L."/>
            <person name="Saski C.A."/>
            <person name="Grover C.E."/>
            <person name="Hu G."/>
            <person name="Conover J.L."/>
            <person name="Carlson J.W."/>
            <person name="Shu S."/>
            <person name="Boston L.B."/>
            <person name="Williams M."/>
            <person name="Peterson D.G."/>
            <person name="McGee K."/>
            <person name="Jones D.C."/>
            <person name="Wendel J.F."/>
            <person name="Stelly D.M."/>
            <person name="Grimwood J."/>
            <person name="Schmutz J."/>
        </authorList>
    </citation>
    <scope>NUCLEOTIDE SEQUENCE [LARGE SCALE GENOMIC DNA]</scope>
    <source>
        <strain evidence="2">cv. TM-1</strain>
    </source>
</reference>
<protein>
    <submittedName>
        <fullName evidence="3">Uncharacterized protein</fullName>
    </submittedName>
</protein>
<dbReference type="AlphaFoldDB" id="A0A1U8P7T2"/>
<dbReference type="RefSeq" id="XP_016747266.1">
    <property type="nucleotide sequence ID" value="XM_016891777.1"/>
</dbReference>
<accession>A0A1U8P7T2</accession>
<feature type="region of interest" description="Disordered" evidence="1">
    <location>
        <begin position="1"/>
        <end position="20"/>
    </location>
</feature>
<dbReference type="InterPro" id="IPR021109">
    <property type="entry name" value="Peptidase_aspartic_dom_sf"/>
</dbReference>
<dbReference type="Proteomes" id="UP000818029">
    <property type="component" value="Chromosome D07"/>
</dbReference>
<evidence type="ECO:0000256" key="1">
    <source>
        <dbReference type="SAM" id="MobiDB-lite"/>
    </source>
</evidence>
<sequence length="405" mass="46178">MGIVKIGDSSGPNVVENQLPNHDDKRVNAIIENGGRRVKVNVAEIKTPLEWVWKQMVKRGLIKQDLIERPERAKKFCEFHTEEDHDIQKYTEFRTVVQNLMDNEEMEFYEEIKRLEEGEFYASEKGPAEKAQMANPPVVIISKPVSKEFGIQIMPKKKMKNSILEVESAMIRQVQKWNLEKGKALVVELEKAKIDKVESHVNRPVTENEAREFLKFLKHSEYSMVEQLHKQPARISVLELLLSLEVHRNALIKVLNETYVAKYISVNKLDRLVNNISADNFIFFNDDEIPPGGRGATKALHITAHCEKYMLSGVLIDNGLALNVLPLSTLSRLPVDSSHMKSCQNIVRAFDGIERKMMGRIEVPLLIGPNTYKVDFLVMDIKPSYNCLLGRPWIHSAGAVPSSLQ</sequence>
<evidence type="ECO:0000313" key="3">
    <source>
        <dbReference type="RefSeq" id="XP_016747266.1"/>
    </source>
</evidence>
<dbReference type="GeneID" id="107956020"/>
<dbReference type="PANTHER" id="PTHR32108">
    <property type="entry name" value="DNA-DIRECTED RNA POLYMERASE SUBUNIT ALPHA"/>
    <property type="match status" value="1"/>
</dbReference>
<name>A0A1U8P7T2_GOSHI</name>
<gene>
    <name evidence="3" type="primary">LOC107956020</name>
</gene>
<dbReference type="PaxDb" id="3635-A0A1U8P7T2"/>
<proteinExistence type="predicted"/>
<dbReference type="Gene3D" id="2.40.70.10">
    <property type="entry name" value="Acid Proteases"/>
    <property type="match status" value="1"/>
</dbReference>
<dbReference type="CDD" id="cd00303">
    <property type="entry name" value="retropepsin_like"/>
    <property type="match status" value="1"/>
</dbReference>
<reference evidence="3" key="2">
    <citation type="submission" date="2025-08" db="UniProtKB">
        <authorList>
            <consortium name="RefSeq"/>
        </authorList>
    </citation>
    <scope>IDENTIFICATION</scope>
</reference>
<keyword evidence="2" id="KW-1185">Reference proteome</keyword>
<evidence type="ECO:0000313" key="2">
    <source>
        <dbReference type="Proteomes" id="UP000818029"/>
    </source>
</evidence>
<dbReference type="KEGG" id="ghi:107956020"/>